<dbReference type="PRINTS" id="PR01607">
    <property type="entry name" value="APYRASEFAMLY"/>
</dbReference>
<evidence type="ECO:0000256" key="2">
    <source>
        <dbReference type="RuleBase" id="RU362119"/>
    </source>
</evidence>
<feature type="domain" description="Calcineurin-like phosphoesterase" evidence="3">
    <location>
        <begin position="5"/>
        <end position="236"/>
    </location>
</feature>
<sequence length="516" mass="57557">MQVSIISTSDVHGYFRADDFRRPLQNDGLGLTRAATVIETLREQAAPEDVIITIENGDFIQGSPLTNYIEKVDQSAVSLYDDLAKTIGYDVRILGNHEFNYGRDYLERVLGQNDLLLNANVLDETSGEPFIGRPYTIIERGGVKVGVIGLITKYVPNWEQPANIHGLTFADPVEVATRYVDELRPQVDVLVFAYHGGFAEDLETGEPLERLTGENQGYQLLQIPGVDAVVTGHQHRTLAAVINHVATTQPGYRADQVGLMTLTLNDERQITSRDAQLIATAVFPENDAVKAVVEPVHVATNHWLDTAVGHVGHNMQVTNHFEARLHSHPFIALVNQVQMNATQTTIANTALFNNEVKGLADEVTLRDIMTNYIYPNTLVVEKLTGQDIKDALEVNARYFVLDDNGQPTVNPAFLEPKVEHYNYDVWSGIDYTFDLRRREGERVIEVLVDGEPIELAGEYEVAMNNYRAGGAGNFASFSLDKVVREVQRETADLIGDYIMSHPDIKIDQPTNFHVIY</sequence>
<dbReference type="EMBL" id="JAAOCP010000002">
    <property type="protein sequence ID" value="MBJ7638146.1"/>
    <property type="molecule type" value="Genomic_DNA"/>
</dbReference>
<dbReference type="InterPro" id="IPR029052">
    <property type="entry name" value="Metallo-depent_PP-like"/>
</dbReference>
<dbReference type="Pfam" id="PF00149">
    <property type="entry name" value="Metallophos"/>
    <property type="match status" value="1"/>
</dbReference>
<evidence type="ECO:0000313" key="7">
    <source>
        <dbReference type="Proteomes" id="UP000728106"/>
    </source>
</evidence>
<keyword evidence="1" id="KW-0732">Signal</keyword>
<keyword evidence="2" id="KW-0547">Nucleotide-binding</keyword>
<comment type="similarity">
    <text evidence="2">Belongs to the 5'-nucleotidase family.</text>
</comment>
<evidence type="ECO:0000313" key="6">
    <source>
        <dbReference type="EMBL" id="MBJ7638146.1"/>
    </source>
</evidence>
<dbReference type="GO" id="GO:0009166">
    <property type="term" value="P:nucleotide catabolic process"/>
    <property type="evidence" value="ECO:0007669"/>
    <property type="project" value="InterPro"/>
</dbReference>
<reference evidence="6" key="1">
    <citation type="submission" date="2020-02" db="EMBL/GenBank/DDBJ databases">
        <authorList>
            <person name="Fontana A."/>
            <person name="Patrone V."/>
            <person name="Morelli L."/>
        </authorList>
    </citation>
    <scope>NUCLEOTIDE SEQUENCE</scope>
    <source>
        <strain evidence="5">CCUG 30943</strain>
        <strain evidence="6">CCUG 43002</strain>
    </source>
</reference>
<dbReference type="EMBL" id="JAAOCX010000003">
    <property type="protein sequence ID" value="MBJ7632170.1"/>
    <property type="molecule type" value="Genomic_DNA"/>
</dbReference>
<keyword evidence="7" id="KW-1185">Reference proteome</keyword>
<keyword evidence="2" id="KW-0378">Hydrolase</keyword>
<dbReference type="InterPro" id="IPR004843">
    <property type="entry name" value="Calcineurin-like_PHP"/>
</dbReference>
<feature type="domain" description="5'-Nucleotidase C-terminal" evidence="4">
    <location>
        <begin position="320"/>
        <end position="476"/>
    </location>
</feature>
<dbReference type="GO" id="GO:0016788">
    <property type="term" value="F:hydrolase activity, acting on ester bonds"/>
    <property type="evidence" value="ECO:0007669"/>
    <property type="project" value="InterPro"/>
</dbReference>
<dbReference type="Gene3D" id="3.90.780.10">
    <property type="entry name" value="5'-Nucleotidase, C-terminal domain"/>
    <property type="match status" value="1"/>
</dbReference>
<name>A0A4Z0RM40_WEICO</name>
<dbReference type="SUPFAM" id="SSF56300">
    <property type="entry name" value="Metallo-dependent phosphatases"/>
    <property type="match status" value="1"/>
</dbReference>
<organism evidence="6 7">
    <name type="scientific">Weissella confusa</name>
    <name type="common">Lactobacillus confusus</name>
    <dbReference type="NCBI Taxonomy" id="1583"/>
    <lineage>
        <taxon>Bacteria</taxon>
        <taxon>Bacillati</taxon>
        <taxon>Bacillota</taxon>
        <taxon>Bacilli</taxon>
        <taxon>Lactobacillales</taxon>
        <taxon>Lactobacillaceae</taxon>
        <taxon>Weissella</taxon>
    </lineage>
</organism>
<dbReference type="InterPro" id="IPR036907">
    <property type="entry name" value="5'-Nucleotdase_C_sf"/>
</dbReference>
<dbReference type="PROSITE" id="PS00786">
    <property type="entry name" value="5_NUCLEOTIDASE_2"/>
    <property type="match status" value="1"/>
</dbReference>
<evidence type="ECO:0000259" key="3">
    <source>
        <dbReference type="Pfam" id="PF00149"/>
    </source>
</evidence>
<dbReference type="SUPFAM" id="SSF55816">
    <property type="entry name" value="5'-nucleotidase (syn. UDP-sugar hydrolase), C-terminal domain"/>
    <property type="match status" value="1"/>
</dbReference>
<dbReference type="PANTHER" id="PTHR11575">
    <property type="entry name" value="5'-NUCLEOTIDASE-RELATED"/>
    <property type="match status" value="1"/>
</dbReference>
<proteinExistence type="inferred from homology"/>
<accession>A0A4Z0RM40</accession>
<dbReference type="AlphaFoldDB" id="A0A4Z0RM40"/>
<evidence type="ECO:0000259" key="4">
    <source>
        <dbReference type="Pfam" id="PF02872"/>
    </source>
</evidence>
<gene>
    <name evidence="6" type="ORF">HAU20_01905</name>
    <name evidence="5" type="ORF">HAU43_03515</name>
</gene>
<evidence type="ECO:0000256" key="1">
    <source>
        <dbReference type="ARBA" id="ARBA00022729"/>
    </source>
</evidence>
<dbReference type="PANTHER" id="PTHR11575:SF6">
    <property type="entry name" value="2',3'-CYCLIC-NUCLEOTIDE 2'-PHOSPHODIESTERASE_3'-NUCLEOTIDASE"/>
    <property type="match status" value="1"/>
</dbReference>
<dbReference type="InterPro" id="IPR006179">
    <property type="entry name" value="5_nucleotidase/apyrase"/>
</dbReference>
<dbReference type="GO" id="GO:0030288">
    <property type="term" value="C:outer membrane-bounded periplasmic space"/>
    <property type="evidence" value="ECO:0007669"/>
    <property type="project" value="TreeGrafter"/>
</dbReference>
<dbReference type="RefSeq" id="WP_135411439.1">
    <property type="nucleotide sequence ID" value="NZ_ALXH01000020.1"/>
</dbReference>
<comment type="caution">
    <text evidence="6">The sequence shown here is derived from an EMBL/GenBank/DDBJ whole genome shotgun (WGS) entry which is preliminary data.</text>
</comment>
<evidence type="ECO:0000313" key="5">
    <source>
        <dbReference type="EMBL" id="MBJ7632170.1"/>
    </source>
</evidence>
<protein>
    <submittedName>
        <fullName evidence="6">Bifunctional metallophosphatase/5'-nucleotidase</fullName>
    </submittedName>
</protein>
<dbReference type="InterPro" id="IPR008334">
    <property type="entry name" value="5'-Nucleotdase_C"/>
</dbReference>
<dbReference type="GO" id="GO:0000166">
    <property type="term" value="F:nucleotide binding"/>
    <property type="evidence" value="ECO:0007669"/>
    <property type="project" value="UniProtKB-KW"/>
</dbReference>
<reference evidence="6 7" key="2">
    <citation type="journal article" date="2021" name="Int. J. Food Microbiol.">
        <title>Safety demonstration of a microbial species for use in the food chain: Weissella confusa.</title>
        <authorList>
            <person name="Bourdichon F."/>
            <person name="Patrone V."/>
            <person name="Fontana A."/>
            <person name="Milani G."/>
            <person name="Morelli L."/>
        </authorList>
    </citation>
    <scope>NUCLEOTIDE SEQUENCE [LARGE SCALE GENOMIC DNA]</scope>
    <source>
        <strain evidence="5">CCUG 30943</strain>
        <strain evidence="6 7">CCUG 43002</strain>
    </source>
</reference>
<dbReference type="Proteomes" id="UP000808038">
    <property type="component" value="Unassembled WGS sequence"/>
</dbReference>
<dbReference type="InterPro" id="IPR006146">
    <property type="entry name" value="5'-Nucleotdase_CS"/>
</dbReference>
<dbReference type="GO" id="GO:0046872">
    <property type="term" value="F:metal ion binding"/>
    <property type="evidence" value="ECO:0007669"/>
    <property type="project" value="InterPro"/>
</dbReference>
<dbReference type="Pfam" id="PF02872">
    <property type="entry name" value="5_nucleotid_C"/>
    <property type="match status" value="1"/>
</dbReference>
<dbReference type="Gene3D" id="3.60.21.10">
    <property type="match status" value="1"/>
</dbReference>
<dbReference type="Proteomes" id="UP000728106">
    <property type="component" value="Unassembled WGS sequence"/>
</dbReference>